<dbReference type="AlphaFoldDB" id="A0A448WLM8"/>
<comment type="caution">
    <text evidence="1">The sequence shown here is derived from an EMBL/GenBank/DDBJ whole genome shotgun (WGS) entry which is preliminary data.</text>
</comment>
<name>A0A448WLM8_9PLAT</name>
<evidence type="ECO:0000313" key="2">
    <source>
        <dbReference type="Proteomes" id="UP000784294"/>
    </source>
</evidence>
<sequence>MRIQWARNILYYQRQSKISSFVISPSYNTHSSSVSGQTSTNRESHLLLGDITSIKEYASPPSATYPTTASDCHGTPKLEALSAEQRVDNLKEETFEALKV</sequence>
<proteinExistence type="predicted"/>
<reference evidence="1" key="1">
    <citation type="submission" date="2018-11" db="EMBL/GenBank/DDBJ databases">
        <authorList>
            <consortium name="Pathogen Informatics"/>
        </authorList>
    </citation>
    <scope>NUCLEOTIDE SEQUENCE</scope>
</reference>
<keyword evidence="2" id="KW-1185">Reference proteome</keyword>
<protein>
    <submittedName>
        <fullName evidence="1">Uncharacterized protein</fullName>
    </submittedName>
</protein>
<accession>A0A448WLM8</accession>
<organism evidence="1 2">
    <name type="scientific">Protopolystoma xenopodis</name>
    <dbReference type="NCBI Taxonomy" id="117903"/>
    <lineage>
        <taxon>Eukaryota</taxon>
        <taxon>Metazoa</taxon>
        <taxon>Spiralia</taxon>
        <taxon>Lophotrochozoa</taxon>
        <taxon>Platyhelminthes</taxon>
        <taxon>Monogenea</taxon>
        <taxon>Polyopisthocotylea</taxon>
        <taxon>Polystomatidea</taxon>
        <taxon>Polystomatidae</taxon>
        <taxon>Protopolystoma</taxon>
    </lineage>
</organism>
<gene>
    <name evidence="1" type="ORF">PXEA_LOCUS8226</name>
</gene>
<evidence type="ECO:0000313" key="1">
    <source>
        <dbReference type="EMBL" id="VEL14786.1"/>
    </source>
</evidence>
<dbReference type="EMBL" id="CAAALY010022345">
    <property type="protein sequence ID" value="VEL14786.1"/>
    <property type="molecule type" value="Genomic_DNA"/>
</dbReference>
<dbReference type="Proteomes" id="UP000784294">
    <property type="component" value="Unassembled WGS sequence"/>
</dbReference>